<gene>
    <name evidence="1" type="ORF">KAK10_03550</name>
</gene>
<dbReference type="Proteomes" id="UP001057481">
    <property type="component" value="Unassembled WGS sequence"/>
</dbReference>
<accession>A0ABT0VGN4</accession>
<sequence length="49" mass="5315">MAQKKPYNSWASARQVGSVDGNKAKRNAEVVAIAQWAKGKGDLPEKTTK</sequence>
<keyword evidence="2" id="KW-1185">Reference proteome</keyword>
<reference evidence="1" key="1">
    <citation type="submission" date="2021-04" db="EMBL/GenBank/DDBJ databases">
        <title>Taxonomic assessment of Weissella genus.</title>
        <authorList>
            <person name="Fanelli F."/>
            <person name="Chieffi D."/>
            <person name="Dell'Aquila A."/>
            <person name="Gyu-Sung C."/>
            <person name="Franz C.M.A.P."/>
            <person name="Fusco V."/>
        </authorList>
    </citation>
    <scope>NUCLEOTIDE SEQUENCE</scope>
    <source>
        <strain evidence="1">LMG 25373</strain>
    </source>
</reference>
<dbReference type="RefSeq" id="WP_205144151.1">
    <property type="nucleotide sequence ID" value="NZ_JAFBDN010000022.1"/>
</dbReference>
<comment type="caution">
    <text evidence="1">The sequence shown here is derived from an EMBL/GenBank/DDBJ whole genome shotgun (WGS) entry which is preliminary data.</text>
</comment>
<organism evidence="1 2">
    <name type="scientific">Periweissella beninensis</name>
    <dbReference type="NCBI Taxonomy" id="504936"/>
    <lineage>
        <taxon>Bacteria</taxon>
        <taxon>Bacillati</taxon>
        <taxon>Bacillota</taxon>
        <taxon>Bacilli</taxon>
        <taxon>Lactobacillales</taxon>
        <taxon>Lactobacillaceae</taxon>
        <taxon>Periweissella</taxon>
    </lineage>
</organism>
<evidence type="ECO:0000313" key="1">
    <source>
        <dbReference type="EMBL" id="MCM2437007.1"/>
    </source>
</evidence>
<dbReference type="EMBL" id="JAGMVS010000044">
    <property type="protein sequence ID" value="MCM2437007.1"/>
    <property type="molecule type" value="Genomic_DNA"/>
</dbReference>
<proteinExistence type="predicted"/>
<protein>
    <submittedName>
        <fullName evidence="1">Uncharacterized protein</fullName>
    </submittedName>
</protein>
<name>A0ABT0VGN4_9LACO</name>
<evidence type="ECO:0000313" key="2">
    <source>
        <dbReference type="Proteomes" id="UP001057481"/>
    </source>
</evidence>